<gene>
    <name evidence="2" type="ORF">DL346_09545</name>
</gene>
<name>A0A328U2R9_9BACL</name>
<dbReference type="EMBL" id="QLUW01000002">
    <property type="protein sequence ID" value="RAP75691.1"/>
    <property type="molecule type" value="Genomic_DNA"/>
</dbReference>
<organism evidence="2 3">
    <name type="scientific">Paenibacillus montanisoli</name>
    <dbReference type="NCBI Taxonomy" id="2081970"/>
    <lineage>
        <taxon>Bacteria</taxon>
        <taxon>Bacillati</taxon>
        <taxon>Bacillota</taxon>
        <taxon>Bacilli</taxon>
        <taxon>Bacillales</taxon>
        <taxon>Paenibacillaceae</taxon>
        <taxon>Paenibacillus</taxon>
    </lineage>
</organism>
<keyword evidence="1" id="KW-1133">Transmembrane helix</keyword>
<proteinExistence type="predicted"/>
<protein>
    <submittedName>
        <fullName evidence="2">Uncharacterized protein</fullName>
    </submittedName>
</protein>
<evidence type="ECO:0000256" key="1">
    <source>
        <dbReference type="SAM" id="Phobius"/>
    </source>
</evidence>
<keyword evidence="1" id="KW-0812">Transmembrane</keyword>
<reference evidence="2 3" key="1">
    <citation type="submission" date="2018-06" db="EMBL/GenBank/DDBJ databases">
        <title>Paenibacillus montanisoli sp. nov., isolated from mountain area soil.</title>
        <authorList>
            <person name="Wu M."/>
        </authorList>
    </citation>
    <scope>NUCLEOTIDE SEQUENCE [LARGE SCALE GENOMIC DNA]</scope>
    <source>
        <strain evidence="2 3">RA17</strain>
    </source>
</reference>
<accession>A0A328U2R9</accession>
<keyword evidence="1" id="KW-0472">Membrane</keyword>
<dbReference type="AlphaFoldDB" id="A0A328U2R9"/>
<sequence>MGAIEVNRKFLSWLIVLILVGIGIYSIWYLTPKRYTKTIDGVFYQLGKEGVIEPIKMHLDGKLRTHINGKKSFHGAVEFEGKEVPQLPKDRTKLEMYYTGENFSTILSTSRIIDAAGRVAPDFYFYGSIYINDDFTAFTIKVLVNESNDAASPWSESDGYMITAPAKDRDEAMITSKELIKEFETKY</sequence>
<comment type="caution">
    <text evidence="2">The sequence shown here is derived from an EMBL/GenBank/DDBJ whole genome shotgun (WGS) entry which is preliminary data.</text>
</comment>
<evidence type="ECO:0000313" key="3">
    <source>
        <dbReference type="Proteomes" id="UP000249260"/>
    </source>
</evidence>
<feature type="transmembrane region" description="Helical" evidence="1">
    <location>
        <begin position="12"/>
        <end position="30"/>
    </location>
</feature>
<evidence type="ECO:0000313" key="2">
    <source>
        <dbReference type="EMBL" id="RAP75691.1"/>
    </source>
</evidence>
<dbReference type="Proteomes" id="UP000249260">
    <property type="component" value="Unassembled WGS sequence"/>
</dbReference>
<keyword evidence="3" id="KW-1185">Reference proteome</keyword>